<feature type="domain" description="WRKY" evidence="7">
    <location>
        <begin position="338"/>
        <end position="401"/>
    </location>
</feature>
<dbReference type="SMART" id="SM00774">
    <property type="entry name" value="WRKY"/>
    <property type="match status" value="1"/>
</dbReference>
<dbReference type="GO" id="GO:0043565">
    <property type="term" value="F:sequence-specific DNA binding"/>
    <property type="evidence" value="ECO:0007669"/>
    <property type="project" value="InterPro"/>
</dbReference>
<dbReference type="InterPro" id="IPR018872">
    <property type="entry name" value="Zn-cluster-dom"/>
</dbReference>
<dbReference type="FunFam" id="2.20.25.80:FF:000004">
    <property type="entry name" value="WRKY transcription factor 65"/>
    <property type="match status" value="1"/>
</dbReference>
<comment type="caution">
    <text evidence="8">The sequence shown here is derived from an EMBL/GenBank/DDBJ whole genome shotgun (WGS) entry which is preliminary data.</text>
</comment>
<dbReference type="InterPro" id="IPR044810">
    <property type="entry name" value="WRKY_plant"/>
</dbReference>
<feature type="region of interest" description="Disordered" evidence="6">
    <location>
        <begin position="266"/>
        <end position="322"/>
    </location>
</feature>
<feature type="region of interest" description="Disordered" evidence="6">
    <location>
        <begin position="159"/>
        <end position="196"/>
    </location>
</feature>
<organism evidence="8 9">
    <name type="scientific">Sesamum angolense</name>
    <dbReference type="NCBI Taxonomy" id="2727404"/>
    <lineage>
        <taxon>Eukaryota</taxon>
        <taxon>Viridiplantae</taxon>
        <taxon>Streptophyta</taxon>
        <taxon>Embryophyta</taxon>
        <taxon>Tracheophyta</taxon>
        <taxon>Spermatophyta</taxon>
        <taxon>Magnoliopsida</taxon>
        <taxon>eudicotyledons</taxon>
        <taxon>Gunneridae</taxon>
        <taxon>Pentapetalae</taxon>
        <taxon>asterids</taxon>
        <taxon>lamiids</taxon>
        <taxon>Lamiales</taxon>
        <taxon>Pedaliaceae</taxon>
        <taxon>Sesamum</taxon>
    </lineage>
</organism>
<evidence type="ECO:0000313" key="9">
    <source>
        <dbReference type="Proteomes" id="UP001289374"/>
    </source>
</evidence>
<keyword evidence="4" id="KW-0804">Transcription</keyword>
<reference evidence="8" key="2">
    <citation type="journal article" date="2024" name="Plant">
        <title>Genomic evolution and insights into agronomic trait innovations of Sesamum species.</title>
        <authorList>
            <person name="Miao H."/>
            <person name="Wang L."/>
            <person name="Qu L."/>
            <person name="Liu H."/>
            <person name="Sun Y."/>
            <person name="Le M."/>
            <person name="Wang Q."/>
            <person name="Wei S."/>
            <person name="Zheng Y."/>
            <person name="Lin W."/>
            <person name="Duan Y."/>
            <person name="Cao H."/>
            <person name="Xiong S."/>
            <person name="Wang X."/>
            <person name="Wei L."/>
            <person name="Li C."/>
            <person name="Ma Q."/>
            <person name="Ju M."/>
            <person name="Zhao R."/>
            <person name="Li G."/>
            <person name="Mu C."/>
            <person name="Tian Q."/>
            <person name="Mei H."/>
            <person name="Zhang T."/>
            <person name="Gao T."/>
            <person name="Zhang H."/>
        </authorList>
    </citation>
    <scope>NUCLEOTIDE SEQUENCE</scope>
    <source>
        <strain evidence="8">K16</strain>
    </source>
</reference>
<feature type="compositionally biased region" description="Polar residues" evidence="6">
    <location>
        <begin position="306"/>
        <end position="315"/>
    </location>
</feature>
<keyword evidence="5" id="KW-0539">Nucleus</keyword>
<keyword evidence="2" id="KW-0805">Transcription regulation</keyword>
<dbReference type="GO" id="GO:0005516">
    <property type="term" value="F:calmodulin binding"/>
    <property type="evidence" value="ECO:0007669"/>
    <property type="project" value="UniProtKB-ARBA"/>
</dbReference>
<evidence type="ECO:0000256" key="4">
    <source>
        <dbReference type="ARBA" id="ARBA00023163"/>
    </source>
</evidence>
<dbReference type="InterPro" id="IPR036576">
    <property type="entry name" value="WRKY_dom_sf"/>
</dbReference>
<keyword evidence="3" id="KW-0238">DNA-binding</keyword>
<proteinExistence type="predicted"/>
<name>A0AAE2BXG7_9LAMI</name>
<keyword evidence="9" id="KW-1185">Reference proteome</keyword>
<dbReference type="InterPro" id="IPR003657">
    <property type="entry name" value="WRKY_dom"/>
</dbReference>
<feature type="region of interest" description="Disordered" evidence="6">
    <location>
        <begin position="209"/>
        <end position="239"/>
    </location>
</feature>
<dbReference type="PROSITE" id="PS50811">
    <property type="entry name" value="WRKY"/>
    <property type="match status" value="1"/>
</dbReference>
<feature type="compositionally biased region" description="Low complexity" evidence="6">
    <location>
        <begin position="209"/>
        <end position="219"/>
    </location>
</feature>
<evidence type="ECO:0000256" key="5">
    <source>
        <dbReference type="ARBA" id="ARBA00023242"/>
    </source>
</evidence>
<comment type="subcellular location">
    <subcellularLocation>
        <location evidence="1">Nucleus</location>
    </subcellularLocation>
</comment>
<accession>A0AAE2BXG7</accession>
<gene>
    <name evidence="8" type="ORF">Sango_1215100</name>
</gene>
<dbReference type="GO" id="GO:0003700">
    <property type="term" value="F:DNA-binding transcription factor activity"/>
    <property type="evidence" value="ECO:0007669"/>
    <property type="project" value="InterPro"/>
</dbReference>
<evidence type="ECO:0000256" key="3">
    <source>
        <dbReference type="ARBA" id="ARBA00023125"/>
    </source>
</evidence>
<evidence type="ECO:0000256" key="1">
    <source>
        <dbReference type="ARBA" id="ARBA00004123"/>
    </source>
</evidence>
<dbReference type="EMBL" id="JACGWL010000006">
    <property type="protein sequence ID" value="KAK4401090.1"/>
    <property type="molecule type" value="Genomic_DNA"/>
</dbReference>
<dbReference type="Pfam" id="PF10533">
    <property type="entry name" value="Plant_zn_clust"/>
    <property type="match status" value="1"/>
</dbReference>
<evidence type="ECO:0000256" key="2">
    <source>
        <dbReference type="ARBA" id="ARBA00023015"/>
    </source>
</evidence>
<dbReference type="GO" id="GO:0005634">
    <property type="term" value="C:nucleus"/>
    <property type="evidence" value="ECO:0007669"/>
    <property type="project" value="UniProtKB-SubCell"/>
</dbReference>
<reference evidence="8" key="1">
    <citation type="submission" date="2020-06" db="EMBL/GenBank/DDBJ databases">
        <authorList>
            <person name="Li T."/>
            <person name="Hu X."/>
            <person name="Zhang T."/>
            <person name="Song X."/>
            <person name="Zhang H."/>
            <person name="Dai N."/>
            <person name="Sheng W."/>
            <person name="Hou X."/>
            <person name="Wei L."/>
        </authorList>
    </citation>
    <scope>NUCLEOTIDE SEQUENCE</scope>
    <source>
        <strain evidence="8">K16</strain>
        <tissue evidence="8">Leaf</tissue>
    </source>
</reference>
<evidence type="ECO:0000256" key="6">
    <source>
        <dbReference type="SAM" id="MobiDB-lite"/>
    </source>
</evidence>
<dbReference type="AlphaFoldDB" id="A0AAE2BXG7"/>
<feature type="compositionally biased region" description="Polar residues" evidence="6">
    <location>
        <begin position="176"/>
        <end position="190"/>
    </location>
</feature>
<sequence length="421" mass="45526">MGQGHVCITSPSSGMTDDVGKHIILIADRREALVVYKPQGLSIAISGPSDHFPNFDSNLVTWSPGDLTVPYIPPSPIRLPFTILPRRWLWELLGYPNLNEQMAVQEAASAGLKSMEHLIRAVSQRNQQLDCREITDFTVSKFRKVISILNRTGHARFRRAPVLPQPESPALAQVGCPNQRTGSTQPQNPDSRFDQPRTLNLFSVSSATAAEGAPPAAQPLTLDFTKPSASSGKDKSEVMGKEGLSLSAALSTSGNSSSTFVSTITGEGSVSNGKGGSPSMLLAPTFSAGKPPLSGKRCREHDHSDNISGKTSGSSRCHCKKRKHRVKRTIRVPAISSKVADIPPDECSWRKYGQKPIKGSPYPRGYYKCSTVRGCPARKHVERANDDPTMLIVTYEGEHRHTQVAAQEIPAAGVGAAQLVF</sequence>
<dbReference type="Gene3D" id="2.20.25.80">
    <property type="entry name" value="WRKY domain"/>
    <property type="match status" value="1"/>
</dbReference>
<dbReference type="SUPFAM" id="SSF118290">
    <property type="entry name" value="WRKY DNA-binding domain"/>
    <property type="match status" value="1"/>
</dbReference>
<protein>
    <submittedName>
        <fullName evidence="8">WRKY transcription factor 11</fullName>
    </submittedName>
</protein>
<evidence type="ECO:0000313" key="8">
    <source>
        <dbReference type="EMBL" id="KAK4401090.1"/>
    </source>
</evidence>
<dbReference type="PANTHER" id="PTHR31282">
    <property type="entry name" value="WRKY TRANSCRIPTION FACTOR 21-RELATED"/>
    <property type="match status" value="1"/>
</dbReference>
<dbReference type="Proteomes" id="UP001289374">
    <property type="component" value="Unassembled WGS sequence"/>
</dbReference>
<dbReference type="Pfam" id="PF03106">
    <property type="entry name" value="WRKY"/>
    <property type="match status" value="1"/>
</dbReference>
<evidence type="ECO:0000259" key="7">
    <source>
        <dbReference type="PROSITE" id="PS50811"/>
    </source>
</evidence>